<evidence type="ECO:0000313" key="11">
    <source>
        <dbReference type="EnsemblPlants" id="AET7Gv21017800.6"/>
    </source>
</evidence>
<evidence type="ECO:0000256" key="1">
    <source>
        <dbReference type="ARBA" id="ARBA00004651"/>
    </source>
</evidence>
<feature type="transmembrane region" description="Helical" evidence="9">
    <location>
        <begin position="362"/>
        <end position="380"/>
    </location>
</feature>
<protein>
    <submittedName>
        <fullName evidence="11">Uncharacterized protein</fullName>
    </submittedName>
</protein>
<dbReference type="GO" id="GO:0005385">
    <property type="term" value="F:zinc ion transmembrane transporter activity"/>
    <property type="evidence" value="ECO:0007669"/>
    <property type="project" value="InterPro"/>
</dbReference>
<keyword evidence="3 9" id="KW-0813">Transport</keyword>
<keyword evidence="8 9" id="KW-0472">Membrane</keyword>
<evidence type="ECO:0000256" key="6">
    <source>
        <dbReference type="ARBA" id="ARBA00022989"/>
    </source>
</evidence>
<dbReference type="PANTHER" id="PTHR11040">
    <property type="entry name" value="ZINC/IRON TRANSPORTER"/>
    <property type="match status" value="1"/>
</dbReference>
<evidence type="ECO:0000256" key="4">
    <source>
        <dbReference type="ARBA" id="ARBA00022475"/>
    </source>
</evidence>
<reference evidence="11" key="5">
    <citation type="journal article" date="2021" name="G3 (Bethesda)">
        <title>Aegilops tauschii genome assembly Aet v5.0 features greater sequence contiguity and improved annotation.</title>
        <authorList>
            <person name="Wang L."/>
            <person name="Zhu T."/>
            <person name="Rodriguez J.C."/>
            <person name="Deal K.R."/>
            <person name="Dubcovsky J."/>
            <person name="McGuire P.E."/>
            <person name="Lux T."/>
            <person name="Spannagl M."/>
            <person name="Mayer K.F.X."/>
            <person name="Baldrich P."/>
            <person name="Meyers B.C."/>
            <person name="Huo N."/>
            <person name="Gu Y.Q."/>
            <person name="Zhou H."/>
            <person name="Devos K.M."/>
            <person name="Bennetzen J.L."/>
            <person name="Unver T."/>
            <person name="Budak H."/>
            <person name="Gulick P.J."/>
            <person name="Galiba G."/>
            <person name="Kalapos B."/>
            <person name="Nelson D.R."/>
            <person name="Li P."/>
            <person name="You F.M."/>
            <person name="Luo M.C."/>
            <person name="Dvorak J."/>
        </authorList>
    </citation>
    <scope>NUCLEOTIDE SEQUENCE [LARGE SCALE GENOMIC DNA]</scope>
    <source>
        <strain evidence="11">cv. AL8/78</strain>
    </source>
</reference>
<reference evidence="12" key="2">
    <citation type="journal article" date="2017" name="Nat. Plants">
        <title>The Aegilops tauschii genome reveals multiple impacts of transposons.</title>
        <authorList>
            <person name="Zhao G."/>
            <person name="Zou C."/>
            <person name="Li K."/>
            <person name="Wang K."/>
            <person name="Li T."/>
            <person name="Gao L."/>
            <person name="Zhang X."/>
            <person name="Wang H."/>
            <person name="Yang Z."/>
            <person name="Liu X."/>
            <person name="Jiang W."/>
            <person name="Mao L."/>
            <person name="Kong X."/>
            <person name="Jiao Y."/>
            <person name="Jia J."/>
        </authorList>
    </citation>
    <scope>NUCLEOTIDE SEQUENCE [LARGE SCALE GENOMIC DNA]</scope>
    <source>
        <strain evidence="12">cv. AL8/78</strain>
    </source>
</reference>
<dbReference type="InterPro" id="IPR004698">
    <property type="entry name" value="Zn/Fe_permease_fun/pln"/>
</dbReference>
<reference evidence="11" key="3">
    <citation type="journal article" date="2017" name="Nature">
        <title>Genome sequence of the progenitor of the wheat D genome Aegilops tauschii.</title>
        <authorList>
            <person name="Luo M.C."/>
            <person name="Gu Y.Q."/>
            <person name="Puiu D."/>
            <person name="Wang H."/>
            <person name="Twardziok S.O."/>
            <person name="Deal K.R."/>
            <person name="Huo N."/>
            <person name="Zhu T."/>
            <person name="Wang L."/>
            <person name="Wang Y."/>
            <person name="McGuire P.E."/>
            <person name="Liu S."/>
            <person name="Long H."/>
            <person name="Ramasamy R.K."/>
            <person name="Rodriguez J.C."/>
            <person name="Van S.L."/>
            <person name="Yuan L."/>
            <person name="Wang Z."/>
            <person name="Xia Z."/>
            <person name="Xiao L."/>
            <person name="Anderson O.D."/>
            <person name="Ouyang S."/>
            <person name="Liang Y."/>
            <person name="Zimin A.V."/>
            <person name="Pertea G."/>
            <person name="Qi P."/>
            <person name="Bennetzen J.L."/>
            <person name="Dai X."/>
            <person name="Dawson M.W."/>
            <person name="Muller H.G."/>
            <person name="Kugler K."/>
            <person name="Rivarola-Duarte L."/>
            <person name="Spannagl M."/>
            <person name="Mayer K.F.X."/>
            <person name="Lu F.H."/>
            <person name="Bevan M.W."/>
            <person name="Leroy P."/>
            <person name="Li P."/>
            <person name="You F.M."/>
            <person name="Sun Q."/>
            <person name="Liu Z."/>
            <person name="Lyons E."/>
            <person name="Wicker T."/>
            <person name="Salzberg S.L."/>
            <person name="Devos K.M."/>
            <person name="Dvorak J."/>
        </authorList>
    </citation>
    <scope>NUCLEOTIDE SEQUENCE [LARGE SCALE GENOMIC DNA]</scope>
    <source>
        <strain evidence="11">cv. AL8/78</strain>
    </source>
</reference>
<proteinExistence type="inferred from homology"/>
<evidence type="ECO:0000313" key="12">
    <source>
        <dbReference type="Proteomes" id="UP000015105"/>
    </source>
</evidence>
<accession>A0A453SNU2</accession>
<organism evidence="11 12">
    <name type="scientific">Aegilops tauschii subsp. strangulata</name>
    <name type="common">Goatgrass</name>
    <dbReference type="NCBI Taxonomy" id="200361"/>
    <lineage>
        <taxon>Eukaryota</taxon>
        <taxon>Viridiplantae</taxon>
        <taxon>Streptophyta</taxon>
        <taxon>Embryophyta</taxon>
        <taxon>Tracheophyta</taxon>
        <taxon>Spermatophyta</taxon>
        <taxon>Magnoliopsida</taxon>
        <taxon>Liliopsida</taxon>
        <taxon>Poales</taxon>
        <taxon>Poaceae</taxon>
        <taxon>BOP clade</taxon>
        <taxon>Pooideae</taxon>
        <taxon>Triticodae</taxon>
        <taxon>Triticeae</taxon>
        <taxon>Triticinae</taxon>
        <taxon>Aegilops</taxon>
    </lineage>
</organism>
<feature type="transmembrane region" description="Helical" evidence="9">
    <location>
        <begin position="319"/>
        <end position="342"/>
    </location>
</feature>
<feature type="transmembrane region" description="Helical" evidence="9">
    <location>
        <begin position="170"/>
        <end position="190"/>
    </location>
</feature>
<keyword evidence="12" id="KW-1185">Reference proteome</keyword>
<keyword evidence="7 9" id="KW-0406">Ion transport</keyword>
<dbReference type="PANTHER" id="PTHR11040:SF161">
    <property type="match status" value="1"/>
</dbReference>
<feature type="region of interest" description="Disordered" evidence="10">
    <location>
        <begin position="227"/>
        <end position="250"/>
    </location>
</feature>
<keyword evidence="5 9" id="KW-0812">Transmembrane</keyword>
<keyword evidence="6 9" id="KW-1133">Transmembrane helix</keyword>
<evidence type="ECO:0000256" key="2">
    <source>
        <dbReference type="ARBA" id="ARBA00006939"/>
    </source>
</evidence>
<dbReference type="EnsemblPlants" id="AET7Gv21017800.6">
    <property type="protein sequence ID" value="AET7Gv21017800.6"/>
    <property type="gene ID" value="AET7Gv21017800"/>
</dbReference>
<keyword evidence="4" id="KW-1003">Cell membrane</keyword>
<evidence type="ECO:0000256" key="10">
    <source>
        <dbReference type="SAM" id="MobiDB-lite"/>
    </source>
</evidence>
<comment type="similarity">
    <text evidence="2 9">Belongs to the ZIP transporter (TC 2.A.5) family.</text>
</comment>
<dbReference type="Gramene" id="AET7Gv21017800.6">
    <property type="protein sequence ID" value="AET7Gv21017800.6"/>
    <property type="gene ID" value="AET7Gv21017800"/>
</dbReference>
<dbReference type="InterPro" id="IPR003689">
    <property type="entry name" value="ZIP"/>
</dbReference>
<sequence length="412" mass="43243">RLWSILTLIRLFRGTNRNATGLSACGGRRSSSSISNSVAVMNPSQEMEPYVVAPYLRAYLHRFAASVSAASCDASKVGGGDVCRDEEAALRLKIVAVAAILVAGAAGVAIPLVGRRWRGGAAAGGGGSTFVLAKAFAAGVILATGFVHMMHDAEEKFQDPCLQDSPWRRFPFAGSIAMLASLVTLVVDFLGTQFYERKQREAAAAAATSAQEETAVALLEDGRNAGGEKREGAVHHGHGHGHGHENEAGPSQARQVVVSQILELGIVSHSVIIGLSLGVSQSPCTIKPLVAALSFHQFFEGFALGDCISQARLKGLSTLLMAFFFAITTPTGIAVGVAMASFYDPYSRRALVVEGILDSMSAGILIYMALVDLIATDFLGQRMSSSPARLQGGAYIALFLGAIAMASLAIWT</sequence>
<name>A0A453SNU2_AEGTS</name>
<evidence type="ECO:0000256" key="8">
    <source>
        <dbReference type="ARBA" id="ARBA00023136"/>
    </source>
</evidence>
<dbReference type="STRING" id="200361.A0A453SNU2"/>
<reference evidence="11" key="4">
    <citation type="submission" date="2019-03" db="UniProtKB">
        <authorList>
            <consortium name="EnsemblPlants"/>
        </authorList>
    </citation>
    <scope>IDENTIFICATION</scope>
</reference>
<comment type="subcellular location">
    <subcellularLocation>
        <location evidence="1">Cell membrane</location>
        <topology evidence="1">Multi-pass membrane protein</topology>
    </subcellularLocation>
    <subcellularLocation>
        <location evidence="9">Membrane</location>
        <topology evidence="9">Multi-pass membrane protein</topology>
    </subcellularLocation>
</comment>
<dbReference type="Proteomes" id="UP000015105">
    <property type="component" value="Chromosome 7D"/>
</dbReference>
<dbReference type="AlphaFoldDB" id="A0A453SNU2"/>
<evidence type="ECO:0000256" key="5">
    <source>
        <dbReference type="ARBA" id="ARBA00022692"/>
    </source>
</evidence>
<dbReference type="NCBIfam" id="TIGR00820">
    <property type="entry name" value="zip"/>
    <property type="match status" value="1"/>
</dbReference>
<feature type="transmembrane region" description="Helical" evidence="9">
    <location>
        <begin position="126"/>
        <end position="150"/>
    </location>
</feature>
<comment type="caution">
    <text evidence="9">Lacks conserved residue(s) required for the propagation of feature annotation.</text>
</comment>
<dbReference type="GO" id="GO:0005886">
    <property type="term" value="C:plasma membrane"/>
    <property type="evidence" value="ECO:0007669"/>
    <property type="project" value="UniProtKB-SubCell"/>
</dbReference>
<evidence type="ECO:0000256" key="9">
    <source>
        <dbReference type="RuleBase" id="RU362088"/>
    </source>
</evidence>
<feature type="transmembrane region" description="Helical" evidence="9">
    <location>
        <begin position="94"/>
        <end position="114"/>
    </location>
</feature>
<evidence type="ECO:0000256" key="3">
    <source>
        <dbReference type="ARBA" id="ARBA00022448"/>
    </source>
</evidence>
<feature type="transmembrane region" description="Helical" evidence="9">
    <location>
        <begin position="392"/>
        <end position="411"/>
    </location>
</feature>
<reference evidence="12" key="1">
    <citation type="journal article" date="2014" name="Science">
        <title>Ancient hybridizations among the ancestral genomes of bread wheat.</title>
        <authorList>
            <consortium name="International Wheat Genome Sequencing Consortium,"/>
            <person name="Marcussen T."/>
            <person name="Sandve S.R."/>
            <person name="Heier L."/>
            <person name="Spannagl M."/>
            <person name="Pfeifer M."/>
            <person name="Jakobsen K.S."/>
            <person name="Wulff B.B."/>
            <person name="Steuernagel B."/>
            <person name="Mayer K.F."/>
            <person name="Olsen O.A."/>
        </authorList>
    </citation>
    <scope>NUCLEOTIDE SEQUENCE [LARGE SCALE GENOMIC DNA]</scope>
    <source>
        <strain evidence="12">cv. AL8/78</strain>
    </source>
</reference>
<dbReference type="Pfam" id="PF02535">
    <property type="entry name" value="Zip"/>
    <property type="match status" value="1"/>
</dbReference>
<evidence type="ECO:0000256" key="7">
    <source>
        <dbReference type="ARBA" id="ARBA00023065"/>
    </source>
</evidence>